<organism evidence="1 2">
    <name type="scientific">Citrus unshiu</name>
    <name type="common">Satsuma mandarin</name>
    <name type="synonym">Citrus nobilis var. unshiu</name>
    <dbReference type="NCBI Taxonomy" id="55188"/>
    <lineage>
        <taxon>Eukaryota</taxon>
        <taxon>Viridiplantae</taxon>
        <taxon>Streptophyta</taxon>
        <taxon>Embryophyta</taxon>
        <taxon>Tracheophyta</taxon>
        <taxon>Spermatophyta</taxon>
        <taxon>Magnoliopsida</taxon>
        <taxon>eudicotyledons</taxon>
        <taxon>Gunneridae</taxon>
        <taxon>Pentapetalae</taxon>
        <taxon>rosids</taxon>
        <taxon>malvids</taxon>
        <taxon>Sapindales</taxon>
        <taxon>Rutaceae</taxon>
        <taxon>Aurantioideae</taxon>
        <taxon>Citrus</taxon>
    </lineage>
</organism>
<keyword evidence="2" id="KW-1185">Reference proteome</keyword>
<proteinExistence type="predicted"/>
<protein>
    <submittedName>
        <fullName evidence="1">Uncharacterized protein</fullName>
    </submittedName>
</protein>
<dbReference type="InterPro" id="IPR011989">
    <property type="entry name" value="ARM-like"/>
</dbReference>
<accession>A0A2H5QHV1</accession>
<evidence type="ECO:0000313" key="2">
    <source>
        <dbReference type="Proteomes" id="UP000236630"/>
    </source>
</evidence>
<dbReference type="AlphaFoldDB" id="A0A2H5QHV1"/>
<evidence type="ECO:0000313" key="1">
    <source>
        <dbReference type="EMBL" id="GAY63805.1"/>
    </source>
</evidence>
<dbReference type="STRING" id="55188.A0A2H5QHV1"/>
<name>A0A2H5QHV1_CITUN</name>
<reference evidence="1 2" key="1">
    <citation type="journal article" date="2017" name="Front. Genet.">
        <title>Draft sequencing of the heterozygous diploid genome of Satsuma (Citrus unshiu Marc.) using a hybrid assembly approach.</title>
        <authorList>
            <person name="Shimizu T."/>
            <person name="Tanizawa Y."/>
            <person name="Mochizuki T."/>
            <person name="Nagasaki H."/>
            <person name="Yoshioka T."/>
            <person name="Toyoda A."/>
            <person name="Fujiyama A."/>
            <person name="Kaminuma E."/>
            <person name="Nakamura Y."/>
        </authorList>
    </citation>
    <scope>NUCLEOTIDE SEQUENCE [LARGE SCALE GENOMIC DNA]</scope>
    <source>
        <strain evidence="2">cv. Miyagawa wase</strain>
    </source>
</reference>
<dbReference type="Gene3D" id="1.25.10.10">
    <property type="entry name" value="Leucine-rich Repeat Variant"/>
    <property type="match status" value="1"/>
</dbReference>
<gene>
    <name evidence="1" type="ORF">CUMW_228630</name>
</gene>
<dbReference type="Proteomes" id="UP000236630">
    <property type="component" value="Unassembled WGS sequence"/>
</dbReference>
<dbReference type="EMBL" id="BDQV01000373">
    <property type="protein sequence ID" value="GAY63805.1"/>
    <property type="molecule type" value="Genomic_DNA"/>
</dbReference>
<comment type="caution">
    <text evidence="1">The sequence shown here is derived from an EMBL/GenBank/DDBJ whole genome shotgun (WGS) entry which is preliminary data.</text>
</comment>
<feature type="non-terminal residue" evidence="1">
    <location>
        <position position="1"/>
    </location>
</feature>
<sequence>VYQWNLRLYVMWFSDVPILYLDGIMSKLLVLLQNGKQIVQEGVLIALASVADSSQILLMRNQESVLVLITTTAVDCCGTSETKVFDESSSLGSDYLTEILIGQIEGEKVADRKADSESTSSLFQYDFTDSVCN</sequence>